<dbReference type="AlphaFoldDB" id="A0A2N8ZMW6"/>
<name>A0A2N8ZMW6_9VIBR</name>
<dbReference type="KEGG" id="vta:B1595"/>
<gene>
    <name evidence="1" type="ORF">VTAP4600_B1595</name>
</gene>
<reference evidence="1 2" key="1">
    <citation type="submission" date="2017-10" db="EMBL/GenBank/DDBJ databases">
        <authorList>
            <person name="Banno H."/>
            <person name="Chua N.-H."/>
        </authorList>
    </citation>
    <scope>NUCLEOTIDE SEQUENCE [LARGE SCALE GENOMIC DNA]</scope>
    <source>
        <strain evidence="1">Vibrio tapetis CECT4600</strain>
    </source>
</reference>
<accession>A0A2N8ZMW6</accession>
<dbReference type="EMBL" id="LT960612">
    <property type="protein sequence ID" value="SON53206.1"/>
    <property type="molecule type" value="Genomic_DNA"/>
</dbReference>
<evidence type="ECO:0000313" key="1">
    <source>
        <dbReference type="EMBL" id="SON53206.1"/>
    </source>
</evidence>
<proteinExistence type="predicted"/>
<organism evidence="1 2">
    <name type="scientific">Vibrio tapetis subsp. tapetis</name>
    <dbReference type="NCBI Taxonomy" id="1671868"/>
    <lineage>
        <taxon>Bacteria</taxon>
        <taxon>Pseudomonadati</taxon>
        <taxon>Pseudomonadota</taxon>
        <taxon>Gammaproteobacteria</taxon>
        <taxon>Vibrionales</taxon>
        <taxon>Vibrionaceae</taxon>
        <taxon>Vibrio</taxon>
    </lineage>
</organism>
<evidence type="ECO:0000313" key="2">
    <source>
        <dbReference type="Proteomes" id="UP000235828"/>
    </source>
</evidence>
<protein>
    <submittedName>
        <fullName evidence="1">Uncharacterized protein</fullName>
    </submittedName>
</protein>
<dbReference type="Proteomes" id="UP000235828">
    <property type="component" value="Chromosome B"/>
</dbReference>
<sequence length="57" mass="6581">MLTIRYSLNIKELITRQRIGHVKNNSGSIIKYIGHQCNSKRHQLWNRSTAIGKKAGF</sequence>
<keyword evidence="2" id="KW-1185">Reference proteome</keyword>